<comment type="caution">
    <text evidence="6">The sequence shown here is derived from an EMBL/GenBank/DDBJ whole genome shotgun (WGS) entry which is preliminary data.</text>
</comment>
<evidence type="ECO:0000256" key="4">
    <source>
        <dbReference type="ARBA" id="ARBA00023033"/>
    </source>
</evidence>
<dbReference type="Proteomes" id="UP001344906">
    <property type="component" value="Unassembled WGS sequence"/>
</dbReference>
<organism evidence="6 7">
    <name type="scientific">Dictyobacter halimunensis</name>
    <dbReference type="NCBI Taxonomy" id="3026934"/>
    <lineage>
        <taxon>Bacteria</taxon>
        <taxon>Bacillati</taxon>
        <taxon>Chloroflexota</taxon>
        <taxon>Ktedonobacteria</taxon>
        <taxon>Ktedonobacterales</taxon>
        <taxon>Dictyobacteraceae</taxon>
        <taxon>Dictyobacter</taxon>
    </lineage>
</organism>
<evidence type="ECO:0000313" key="7">
    <source>
        <dbReference type="Proteomes" id="UP001344906"/>
    </source>
</evidence>
<evidence type="ECO:0000313" key="6">
    <source>
        <dbReference type="EMBL" id="GLV53379.1"/>
    </source>
</evidence>
<dbReference type="Pfam" id="PF00296">
    <property type="entry name" value="Bac_luciferase"/>
    <property type="match status" value="1"/>
</dbReference>
<evidence type="ECO:0000256" key="1">
    <source>
        <dbReference type="ARBA" id="ARBA00022630"/>
    </source>
</evidence>
<dbReference type="PANTHER" id="PTHR42847">
    <property type="entry name" value="ALKANESULFONATE MONOOXYGENASE"/>
    <property type="match status" value="1"/>
</dbReference>
<dbReference type="InterPro" id="IPR050172">
    <property type="entry name" value="SsuD_RutA_monooxygenase"/>
</dbReference>
<dbReference type="PANTHER" id="PTHR42847:SF4">
    <property type="entry name" value="ALKANESULFONATE MONOOXYGENASE-RELATED"/>
    <property type="match status" value="1"/>
</dbReference>
<dbReference type="EMBL" id="BSRI01000001">
    <property type="protein sequence ID" value="GLV53379.1"/>
    <property type="molecule type" value="Genomic_DNA"/>
</dbReference>
<reference evidence="6 7" key="1">
    <citation type="submission" date="2023-02" db="EMBL/GenBank/DDBJ databases">
        <title>Dictyobacter halimunensis sp. nov., a new member of the class Ktedonobacteria from forest soil in a geothermal area.</title>
        <authorList>
            <person name="Rachmania M.K."/>
            <person name="Ningsih F."/>
            <person name="Sakai Y."/>
            <person name="Yabe S."/>
            <person name="Yokota A."/>
            <person name="Sjamsuridzal W."/>
        </authorList>
    </citation>
    <scope>NUCLEOTIDE SEQUENCE [LARGE SCALE GENOMIC DNA]</scope>
    <source>
        <strain evidence="6 7">S3.2.2.5</strain>
    </source>
</reference>
<evidence type="ECO:0000256" key="3">
    <source>
        <dbReference type="ARBA" id="ARBA00023002"/>
    </source>
</evidence>
<name>A0ABQ6FIH2_9CHLR</name>
<evidence type="ECO:0000259" key="5">
    <source>
        <dbReference type="Pfam" id="PF00296"/>
    </source>
</evidence>
<feature type="domain" description="Luciferase-like" evidence="5">
    <location>
        <begin position="22"/>
        <end position="237"/>
    </location>
</feature>
<gene>
    <name evidence="6" type="ORF">KDH_02340</name>
</gene>
<keyword evidence="2" id="KW-0288">FMN</keyword>
<keyword evidence="4" id="KW-0503">Monooxygenase</keyword>
<keyword evidence="3" id="KW-0560">Oxidoreductase</keyword>
<dbReference type="SUPFAM" id="SSF51679">
    <property type="entry name" value="Bacterial luciferase-like"/>
    <property type="match status" value="1"/>
</dbReference>
<dbReference type="InterPro" id="IPR036661">
    <property type="entry name" value="Luciferase-like_sf"/>
</dbReference>
<proteinExistence type="predicted"/>
<protein>
    <submittedName>
        <fullName evidence="6">Luciferase</fullName>
    </submittedName>
</protein>
<evidence type="ECO:0000256" key="2">
    <source>
        <dbReference type="ARBA" id="ARBA00022643"/>
    </source>
</evidence>
<keyword evidence="1" id="KW-0285">Flavoprotein</keyword>
<keyword evidence="7" id="KW-1185">Reference proteome</keyword>
<dbReference type="InterPro" id="IPR011251">
    <property type="entry name" value="Luciferase-like_dom"/>
</dbReference>
<accession>A0ABQ6FIH2</accession>
<dbReference type="Gene3D" id="3.20.20.30">
    <property type="entry name" value="Luciferase-like domain"/>
    <property type="match status" value="1"/>
</dbReference>
<dbReference type="RefSeq" id="WP_338246944.1">
    <property type="nucleotide sequence ID" value="NZ_BSRI01000001.1"/>
</dbReference>
<sequence>MRISIGLPATIPGVPGELIFDWARQADTGPFLSLGVIGRLVYPNYESLMALAAVAGVTRRIRLMTAALLAPLYNSGVLAKQAASLDALSGGRLTLGLGIGMREEDYLAAPATFTRRGKTFDEQLALMKRVWSGQPLSEQVGPIGPAPVQPGGPELLIGGRSPAAFRRVARWSAGYMSSESSIQSALDNYNAVKEQWKATRREGTPRFVGITYFGLGTGAQERVNRYLSTYYAFRGPAADMVVQAASTTPAKVKTTIQQFADIGMDEMLFWPCIPELDQIDRLADLVH</sequence>